<dbReference type="AlphaFoldDB" id="A0A8J4UKE0"/>
<feature type="domain" description="Ig-like" evidence="4">
    <location>
        <begin position="396"/>
        <end position="479"/>
    </location>
</feature>
<dbReference type="Pfam" id="PF13895">
    <property type="entry name" value="Ig_2"/>
    <property type="match status" value="2"/>
</dbReference>
<keyword evidence="3" id="KW-1133">Transmembrane helix</keyword>
<keyword evidence="3" id="KW-0472">Membrane</keyword>
<evidence type="ECO:0000259" key="4">
    <source>
        <dbReference type="PROSITE" id="PS50835"/>
    </source>
</evidence>
<dbReference type="EMBL" id="QNUK01000267">
    <property type="protein sequence ID" value="KAF5896692.1"/>
    <property type="molecule type" value="Genomic_DNA"/>
</dbReference>
<dbReference type="FunFam" id="2.60.40.10:FF:001607">
    <property type="entry name" value="Leukocyte immune-type receptor TS32.15 L2.5a"/>
    <property type="match status" value="1"/>
</dbReference>
<proteinExistence type="predicted"/>
<dbReference type="SUPFAM" id="SSF48726">
    <property type="entry name" value="Immunoglobulin"/>
    <property type="match status" value="5"/>
</dbReference>
<feature type="region of interest" description="Disordered" evidence="2">
    <location>
        <begin position="100"/>
        <end position="137"/>
    </location>
</feature>
<dbReference type="PROSITE" id="PS50835">
    <property type="entry name" value="IG_LIKE"/>
    <property type="match status" value="5"/>
</dbReference>
<evidence type="ECO:0000256" key="2">
    <source>
        <dbReference type="SAM" id="MobiDB-lite"/>
    </source>
</evidence>
<dbReference type="Pfam" id="PF13927">
    <property type="entry name" value="Ig_3"/>
    <property type="match status" value="2"/>
</dbReference>
<feature type="domain" description="Ig-like" evidence="4">
    <location>
        <begin position="127"/>
        <end position="195"/>
    </location>
</feature>
<keyword evidence="6" id="KW-1185">Reference proteome</keyword>
<protein>
    <submittedName>
        <fullName evidence="5">Carcinoembryonic antigen-related cell adhesion molecule 5-like</fullName>
    </submittedName>
</protein>
<name>A0A8J4UKE0_CLAMG</name>
<reference evidence="5" key="1">
    <citation type="submission" date="2020-07" db="EMBL/GenBank/DDBJ databases">
        <title>Clarias magur genome sequencing, assembly and annotation.</title>
        <authorList>
            <person name="Kushwaha B."/>
            <person name="Kumar R."/>
            <person name="Das P."/>
            <person name="Joshi C.G."/>
            <person name="Kumar D."/>
            <person name="Nagpure N.S."/>
            <person name="Pandey M."/>
            <person name="Agarwal S."/>
            <person name="Srivastava S."/>
            <person name="Singh M."/>
            <person name="Sahoo L."/>
            <person name="Jayasankar P."/>
            <person name="Meher P.K."/>
            <person name="Koringa P.G."/>
            <person name="Iquebal M.A."/>
            <person name="Das S.P."/>
            <person name="Bit A."/>
            <person name="Patnaik S."/>
            <person name="Patel N."/>
            <person name="Shah T.M."/>
            <person name="Hinsu A."/>
            <person name="Jena J.K."/>
        </authorList>
    </citation>
    <scope>NUCLEOTIDE SEQUENCE</scope>
    <source>
        <strain evidence="5">CIFAMagur01</strain>
        <tissue evidence="5">Testis</tissue>
    </source>
</reference>
<dbReference type="InterPro" id="IPR013783">
    <property type="entry name" value="Ig-like_fold"/>
</dbReference>
<feature type="non-terminal residue" evidence="5">
    <location>
        <position position="1"/>
    </location>
</feature>
<accession>A0A8J4UKE0</accession>
<dbReference type="PANTHER" id="PTHR11738:SF186">
    <property type="entry name" value="OSTEOCLAST-ASSOCIATED IMMUNOGLOBULIN-LIKE RECEPTOR"/>
    <property type="match status" value="1"/>
</dbReference>
<evidence type="ECO:0000256" key="3">
    <source>
        <dbReference type="SAM" id="Phobius"/>
    </source>
</evidence>
<dbReference type="GO" id="GO:0002764">
    <property type="term" value="P:immune response-regulating signaling pathway"/>
    <property type="evidence" value="ECO:0007669"/>
    <property type="project" value="TreeGrafter"/>
</dbReference>
<dbReference type="SMART" id="SM00408">
    <property type="entry name" value="IGc2"/>
    <property type="match status" value="3"/>
</dbReference>
<dbReference type="Proteomes" id="UP000727407">
    <property type="component" value="Unassembled WGS sequence"/>
</dbReference>
<keyword evidence="3" id="KW-0812">Transmembrane</keyword>
<keyword evidence="1" id="KW-1015">Disulfide bond</keyword>
<dbReference type="PANTHER" id="PTHR11738">
    <property type="entry name" value="MHC CLASS I NK CELL RECEPTOR"/>
    <property type="match status" value="1"/>
</dbReference>
<gene>
    <name evidence="5" type="ORF">DAT39_013584</name>
</gene>
<evidence type="ECO:0000256" key="1">
    <source>
        <dbReference type="ARBA" id="ARBA00023157"/>
    </source>
</evidence>
<evidence type="ECO:0000313" key="6">
    <source>
        <dbReference type="Proteomes" id="UP000727407"/>
    </source>
</evidence>
<dbReference type="Gene3D" id="2.60.40.10">
    <property type="entry name" value="Immunoglobulins"/>
    <property type="match status" value="5"/>
</dbReference>
<feature type="compositionally biased region" description="Basic and acidic residues" evidence="2">
    <location>
        <begin position="127"/>
        <end position="137"/>
    </location>
</feature>
<dbReference type="InterPro" id="IPR003599">
    <property type="entry name" value="Ig_sub"/>
</dbReference>
<feature type="non-terminal residue" evidence="5">
    <location>
        <position position="528"/>
    </location>
</feature>
<sequence length="528" mass="59891">LMRFIQSIPEDGFMDFREGSAYPQRESPKPVVIIKPDRQVFRGETVILRCEIVTGEDTEIHREDTEIWTYSWYKNNTESPDNTTQEFNISSVTEYYDTDNYTCRGRRNDSQNSETSDPVTLSVSKKPKPELTSDQKEDVLTGNSVTLTCRLNVLSTGWKFYWITQTNSTETETERHFHTINSVRVSDGGQYRCRAGRGNPVYYTHYSDALWVNVTESPKPVVIIKPDTQVYRGETVTFRCDIQTGGDTEWTYSWYRDGTTFYSSHITQEFTLECYSSGNYTCRGRRNDSQLSQISDPVTLSVSGKPNLSVRLNPQSPNYTGDKVTLSCNLQGTGWEFLWYTEYQQSKYLTPGDTQNNTLNVTVSNEGQTTFYCKALRRNYVSEFSDPATITLKARPKSVVKVQPAESVFIGESVTFACEIQTGGSWQYHWYRDNKELSDAAGEKTYTITDVKESNKGDYTCKGTKSSDPKYTQTSAAVTLSVSVLSHEKAPLSAKKLRSTLVATCPYVLATIILAVKYYRARNKGSAK</sequence>
<dbReference type="InterPro" id="IPR050412">
    <property type="entry name" value="Ig-like_Receptors_ImmuneReg"/>
</dbReference>
<feature type="domain" description="Ig-like" evidence="4">
    <location>
        <begin position="306"/>
        <end position="391"/>
    </location>
</feature>
<comment type="caution">
    <text evidence="5">The sequence shown here is derived from an EMBL/GenBank/DDBJ whole genome shotgun (WGS) entry which is preliminary data.</text>
</comment>
<dbReference type="InterPro" id="IPR036179">
    <property type="entry name" value="Ig-like_dom_sf"/>
</dbReference>
<dbReference type="InterPro" id="IPR003598">
    <property type="entry name" value="Ig_sub2"/>
</dbReference>
<evidence type="ECO:0000313" key="5">
    <source>
        <dbReference type="EMBL" id="KAF5896692.1"/>
    </source>
</evidence>
<feature type="transmembrane region" description="Helical" evidence="3">
    <location>
        <begin position="501"/>
        <end position="519"/>
    </location>
</feature>
<dbReference type="OrthoDB" id="6151406at2759"/>
<feature type="compositionally biased region" description="Polar residues" evidence="2">
    <location>
        <begin position="110"/>
        <end position="123"/>
    </location>
</feature>
<feature type="domain" description="Ig-like" evidence="4">
    <location>
        <begin position="218"/>
        <end position="292"/>
    </location>
</feature>
<dbReference type="SMART" id="SM00409">
    <property type="entry name" value="IG"/>
    <property type="match status" value="5"/>
</dbReference>
<feature type="domain" description="Ig-like" evidence="4">
    <location>
        <begin position="28"/>
        <end position="120"/>
    </location>
</feature>
<dbReference type="InterPro" id="IPR007110">
    <property type="entry name" value="Ig-like_dom"/>
</dbReference>
<organism evidence="5 6">
    <name type="scientific">Clarias magur</name>
    <name type="common">Asian catfish</name>
    <name type="synonym">Macropteronotus magur</name>
    <dbReference type="NCBI Taxonomy" id="1594786"/>
    <lineage>
        <taxon>Eukaryota</taxon>
        <taxon>Metazoa</taxon>
        <taxon>Chordata</taxon>
        <taxon>Craniata</taxon>
        <taxon>Vertebrata</taxon>
        <taxon>Euteleostomi</taxon>
        <taxon>Actinopterygii</taxon>
        <taxon>Neopterygii</taxon>
        <taxon>Teleostei</taxon>
        <taxon>Ostariophysi</taxon>
        <taxon>Siluriformes</taxon>
        <taxon>Clariidae</taxon>
        <taxon>Clarias</taxon>
    </lineage>
</organism>